<proteinExistence type="predicted"/>
<accession>W1YGH2</accession>
<protein>
    <submittedName>
        <fullName evidence="1">Uncharacterized protein</fullName>
    </submittedName>
</protein>
<sequence length="74" mass="8475">MSIDTAIIYGKANKSKYKLNLNTEKALTQGKYWVIIKARKAVKREEVIEWLLIMTILGYSLKKIMGQSISLQSL</sequence>
<comment type="caution">
    <text evidence="1">The sequence shown here is derived from an EMBL/GenBank/DDBJ whole genome shotgun (WGS) entry which is preliminary data.</text>
</comment>
<evidence type="ECO:0000313" key="1">
    <source>
        <dbReference type="EMBL" id="ETJ41476.1"/>
    </source>
</evidence>
<reference evidence="1" key="1">
    <citation type="submission" date="2013-12" db="EMBL/GenBank/DDBJ databases">
        <title>A Varibaculum cambriense genome reconstructed from a premature infant gut community with otherwise low bacterial novelty that shifts toward anaerobic metabolism during the third week of life.</title>
        <authorList>
            <person name="Brown C.T."/>
            <person name="Sharon I."/>
            <person name="Thomas B.C."/>
            <person name="Castelle C.J."/>
            <person name="Morowitz M.J."/>
            <person name="Banfield J.F."/>
        </authorList>
    </citation>
    <scope>NUCLEOTIDE SEQUENCE</scope>
</reference>
<dbReference type="AlphaFoldDB" id="W1YGH2"/>
<gene>
    <name evidence="1" type="ORF">Q604_UNBC04599G0001</name>
</gene>
<organism evidence="1">
    <name type="scientific">human gut metagenome</name>
    <dbReference type="NCBI Taxonomy" id="408170"/>
    <lineage>
        <taxon>unclassified sequences</taxon>
        <taxon>metagenomes</taxon>
        <taxon>organismal metagenomes</taxon>
    </lineage>
</organism>
<feature type="non-terminal residue" evidence="1">
    <location>
        <position position="74"/>
    </location>
</feature>
<name>W1YGH2_9ZZZZ</name>
<dbReference type="EMBL" id="AZMM01004599">
    <property type="protein sequence ID" value="ETJ41476.1"/>
    <property type="molecule type" value="Genomic_DNA"/>
</dbReference>